<reference evidence="4" key="1">
    <citation type="submission" date="2016-10" db="EMBL/GenBank/DDBJ databases">
        <title>The complete genome sequence of the rumen bacterium Butyrivibrio hungatei MB2003.</title>
        <authorList>
            <person name="Palevich N."/>
            <person name="Kelly W.J."/>
            <person name="Leahy S.C."/>
            <person name="Altermann E."/>
            <person name="Rakonjac J."/>
            <person name="Attwood G.T."/>
        </authorList>
    </citation>
    <scope>NUCLEOTIDE SEQUENCE [LARGE SCALE GENOMIC DNA]</scope>
    <source>
        <strain evidence="4">MB2003</strain>
    </source>
</reference>
<evidence type="ECO:0000259" key="2">
    <source>
        <dbReference type="Pfam" id="PF13490"/>
    </source>
</evidence>
<dbReference type="Proteomes" id="UP000179284">
    <property type="component" value="Chromosome I"/>
</dbReference>
<dbReference type="OrthoDB" id="9808253at2"/>
<evidence type="ECO:0000313" key="3">
    <source>
        <dbReference type="EMBL" id="AOZ96558.1"/>
    </source>
</evidence>
<keyword evidence="1" id="KW-0472">Membrane</keyword>
<sequence length="107" mass="12333">MTCKDIEKLIPSFLDDDLDNKDLSEFISHIESCSECKEELTIQFLVKVGMKRLEDGNTFNLRDELELLMRDSKKSLKARRYLVFTSYVLELAVIVLGVITVVLSFIL</sequence>
<protein>
    <submittedName>
        <fullName evidence="3">Anti-sigma factor TIGR02949 family</fullName>
    </submittedName>
</protein>
<dbReference type="RefSeq" id="WP_071176238.1">
    <property type="nucleotide sequence ID" value="NZ_CP017831.1"/>
</dbReference>
<proteinExistence type="predicted"/>
<keyword evidence="1" id="KW-0812">Transmembrane</keyword>
<dbReference type="KEGG" id="bhu:bhn_I1525"/>
<name>A0A1D9P1S7_9FIRM</name>
<dbReference type="AlphaFoldDB" id="A0A1D9P1S7"/>
<organism evidence="3 4">
    <name type="scientific">Butyrivibrio hungatei</name>
    <dbReference type="NCBI Taxonomy" id="185008"/>
    <lineage>
        <taxon>Bacteria</taxon>
        <taxon>Bacillati</taxon>
        <taxon>Bacillota</taxon>
        <taxon>Clostridia</taxon>
        <taxon>Lachnospirales</taxon>
        <taxon>Lachnospiraceae</taxon>
        <taxon>Butyrivibrio</taxon>
    </lineage>
</organism>
<evidence type="ECO:0000313" key="4">
    <source>
        <dbReference type="Proteomes" id="UP000179284"/>
    </source>
</evidence>
<accession>A0A1D9P1S7</accession>
<dbReference type="InterPro" id="IPR027383">
    <property type="entry name" value="Znf_put"/>
</dbReference>
<evidence type="ECO:0000256" key="1">
    <source>
        <dbReference type="SAM" id="Phobius"/>
    </source>
</evidence>
<keyword evidence="4" id="KW-1185">Reference proteome</keyword>
<dbReference type="Pfam" id="PF13490">
    <property type="entry name" value="zf-HC2"/>
    <property type="match status" value="1"/>
</dbReference>
<gene>
    <name evidence="3" type="ORF">bhn_I1525</name>
</gene>
<feature type="transmembrane region" description="Helical" evidence="1">
    <location>
        <begin position="81"/>
        <end position="106"/>
    </location>
</feature>
<feature type="domain" description="Putative zinc-finger" evidence="2">
    <location>
        <begin position="3"/>
        <end position="36"/>
    </location>
</feature>
<dbReference type="EMBL" id="CP017831">
    <property type="protein sequence ID" value="AOZ96558.1"/>
    <property type="molecule type" value="Genomic_DNA"/>
</dbReference>
<keyword evidence="1" id="KW-1133">Transmembrane helix</keyword>